<reference evidence="1 2" key="1">
    <citation type="submission" date="2019-11" db="EMBL/GenBank/DDBJ databases">
        <title>Comparative genomics of hydrocarbon-degrading Desulfosarcina strains.</title>
        <authorList>
            <person name="Watanabe M."/>
            <person name="Kojima H."/>
            <person name="Fukui M."/>
        </authorList>
    </citation>
    <scope>NUCLEOTIDE SEQUENCE [LARGE SCALE GENOMIC DNA]</scope>
    <source>
        <strain evidence="1 2">PP31</strain>
    </source>
</reference>
<dbReference type="SMART" id="SM00567">
    <property type="entry name" value="EZ_HEAT"/>
    <property type="match status" value="3"/>
</dbReference>
<name>A0A5K7Z9E4_9BACT</name>
<evidence type="ECO:0000313" key="1">
    <source>
        <dbReference type="EMBL" id="BBO76759.1"/>
    </source>
</evidence>
<dbReference type="GO" id="GO:0016491">
    <property type="term" value="F:oxidoreductase activity"/>
    <property type="evidence" value="ECO:0007669"/>
    <property type="project" value="TreeGrafter"/>
</dbReference>
<dbReference type="Gene3D" id="1.25.10.10">
    <property type="entry name" value="Leucine-rich Repeat Variant"/>
    <property type="match status" value="2"/>
</dbReference>
<sequence length="268" mass="29809">MDETPGSITILIDALPHADASLKLKILPLLGAAGKDRVLWPLFHLVTTSAGDEAVCRLAAVQLGLAASLSEDPEELNTALIENLNHPETTVRGACALALGWEGNHRAVPALMDHLQDPDIDVQAAVIAALSSVGDPHVFDFFTKRLKSGSIEERRSILLNLWRFGEKFFRVESIYLNCLDDLSPELVPDILSALTMIPYSPTVLSIYRRMLTKKDPVIRRQVLENLEALDPTEYEPLQEILHGLLDDNDPRVRQSVIRLLRENQSTLR</sequence>
<dbReference type="Proteomes" id="UP000427769">
    <property type="component" value="Chromosome"/>
</dbReference>
<evidence type="ECO:0000313" key="2">
    <source>
        <dbReference type="Proteomes" id="UP000427769"/>
    </source>
</evidence>
<accession>A0A5K7Z9E4</accession>
<dbReference type="InterPro" id="IPR011989">
    <property type="entry name" value="ARM-like"/>
</dbReference>
<dbReference type="Pfam" id="PF13646">
    <property type="entry name" value="HEAT_2"/>
    <property type="match status" value="1"/>
</dbReference>
<dbReference type="EMBL" id="AP021875">
    <property type="protein sequence ID" value="BBO76759.1"/>
    <property type="molecule type" value="Genomic_DNA"/>
</dbReference>
<dbReference type="AlphaFoldDB" id="A0A5K7Z9E4"/>
<protein>
    <recommendedName>
        <fullName evidence="3">PBS lyase</fullName>
    </recommendedName>
</protein>
<keyword evidence="2" id="KW-1185">Reference proteome</keyword>
<dbReference type="SUPFAM" id="SSF48371">
    <property type="entry name" value="ARM repeat"/>
    <property type="match status" value="1"/>
</dbReference>
<dbReference type="PANTHER" id="PTHR12697:SF5">
    <property type="entry name" value="DEOXYHYPUSINE HYDROXYLASE"/>
    <property type="match status" value="1"/>
</dbReference>
<evidence type="ECO:0008006" key="3">
    <source>
        <dbReference type="Google" id="ProtNLM"/>
    </source>
</evidence>
<dbReference type="InterPro" id="IPR016024">
    <property type="entry name" value="ARM-type_fold"/>
</dbReference>
<gene>
    <name evidence="1" type="ORF">DSCW_41760</name>
</gene>
<dbReference type="PANTHER" id="PTHR12697">
    <property type="entry name" value="PBS LYASE HEAT-LIKE PROTEIN"/>
    <property type="match status" value="1"/>
</dbReference>
<dbReference type="InterPro" id="IPR004155">
    <property type="entry name" value="PBS_lyase_HEAT"/>
</dbReference>
<organism evidence="1 2">
    <name type="scientific">Desulfosarcina widdelii</name>
    <dbReference type="NCBI Taxonomy" id="947919"/>
    <lineage>
        <taxon>Bacteria</taxon>
        <taxon>Pseudomonadati</taxon>
        <taxon>Thermodesulfobacteriota</taxon>
        <taxon>Desulfobacteria</taxon>
        <taxon>Desulfobacterales</taxon>
        <taxon>Desulfosarcinaceae</taxon>
        <taxon>Desulfosarcina</taxon>
    </lineage>
</organism>
<dbReference type="KEGG" id="dwd:DSCW_41760"/>
<proteinExistence type="predicted"/>